<gene>
    <name evidence="9" type="ORF">CWI81_01305</name>
</gene>
<dbReference type="InterPro" id="IPR018076">
    <property type="entry name" value="T2SS_GspF_dom"/>
</dbReference>
<name>A0A432ZGR1_9GAMM</name>
<dbReference type="PANTHER" id="PTHR30012:SF0">
    <property type="entry name" value="TYPE II SECRETION SYSTEM PROTEIN F-RELATED"/>
    <property type="match status" value="1"/>
</dbReference>
<reference evidence="9 10" key="1">
    <citation type="journal article" date="2011" name="Front. Microbiol.">
        <title>Genomic signatures of strain selection and enhancement in Bacillus atrophaeus var. globigii, a historical biowarfare simulant.</title>
        <authorList>
            <person name="Gibbons H.S."/>
            <person name="Broomall S.M."/>
            <person name="McNew L.A."/>
            <person name="Daligault H."/>
            <person name="Chapman C."/>
            <person name="Bruce D."/>
            <person name="Karavis M."/>
            <person name="Krepps M."/>
            <person name="McGregor P.A."/>
            <person name="Hong C."/>
            <person name="Park K.H."/>
            <person name="Akmal A."/>
            <person name="Feldman A."/>
            <person name="Lin J.S."/>
            <person name="Chang W.E."/>
            <person name="Higgs B.W."/>
            <person name="Demirev P."/>
            <person name="Lindquist J."/>
            <person name="Liem A."/>
            <person name="Fochler E."/>
            <person name="Read T.D."/>
            <person name="Tapia R."/>
            <person name="Johnson S."/>
            <person name="Bishop-Lilly K.A."/>
            <person name="Detter C."/>
            <person name="Han C."/>
            <person name="Sozhamannan S."/>
            <person name="Rosenzweig C.N."/>
            <person name="Skowronski E.W."/>
        </authorList>
    </citation>
    <scope>NUCLEOTIDE SEQUENCE [LARGE SCALE GENOMIC DNA]</scope>
    <source>
        <strain evidence="9 10">CL-SP19</strain>
    </source>
</reference>
<evidence type="ECO:0000256" key="4">
    <source>
        <dbReference type="ARBA" id="ARBA00022692"/>
    </source>
</evidence>
<feature type="transmembrane region" description="Helical" evidence="7">
    <location>
        <begin position="170"/>
        <end position="188"/>
    </location>
</feature>
<evidence type="ECO:0000256" key="5">
    <source>
        <dbReference type="ARBA" id="ARBA00022989"/>
    </source>
</evidence>
<evidence type="ECO:0000256" key="2">
    <source>
        <dbReference type="ARBA" id="ARBA00005745"/>
    </source>
</evidence>
<evidence type="ECO:0000256" key="3">
    <source>
        <dbReference type="ARBA" id="ARBA00022475"/>
    </source>
</evidence>
<proteinExistence type="inferred from homology"/>
<evidence type="ECO:0000313" key="9">
    <source>
        <dbReference type="EMBL" id="RUO77166.1"/>
    </source>
</evidence>
<evidence type="ECO:0000256" key="1">
    <source>
        <dbReference type="ARBA" id="ARBA00004651"/>
    </source>
</evidence>
<sequence length="345" mass="40484">MRMVRLDVNRWSRRRQWQWVEDYCHWLQDGCSPLQAAKAMQLSAEEYDLQREQQLAQRLYHCLRRGLPLVTGLQGWLDRELLQVFALGQQSYCLTELLTQYQQFQQQRQQLILKLWRQRLYPLFILLAVLTAMTVAGTSYFPRLLKYVDQITPGWAVAIVVQLGEWLLRWGWLAAVTVIGVFGLYQWIGQNWISTRRFKFERFGLFAYQRALTAVWITQMVALMLRHRLSLQTTLQRLQPLSTPYAQHHLHCMSQRLARGEQQLAEVMSTGLLTPQLLFRLRNSGRQQAVVEGLWRTALRSSESIERGLMLRQRIMLTALYSTIIILMVILIQASGQLMMAILMS</sequence>
<dbReference type="EMBL" id="PIQF01000001">
    <property type="protein sequence ID" value="RUO77166.1"/>
    <property type="molecule type" value="Genomic_DNA"/>
</dbReference>
<dbReference type="InterPro" id="IPR003004">
    <property type="entry name" value="GspF/PilC"/>
</dbReference>
<dbReference type="PANTHER" id="PTHR30012">
    <property type="entry name" value="GENERAL SECRETION PATHWAY PROTEIN"/>
    <property type="match status" value="1"/>
</dbReference>
<comment type="subcellular location">
    <subcellularLocation>
        <location evidence="1">Cell membrane</location>
        <topology evidence="1">Multi-pass membrane protein</topology>
    </subcellularLocation>
</comment>
<keyword evidence="4 7" id="KW-0812">Transmembrane</keyword>
<feature type="transmembrane region" description="Helical" evidence="7">
    <location>
        <begin position="319"/>
        <end position="344"/>
    </location>
</feature>
<feature type="domain" description="Type II secretion system protein GspF" evidence="8">
    <location>
        <begin position="37"/>
        <end position="138"/>
    </location>
</feature>
<keyword evidence="10" id="KW-1185">Reference proteome</keyword>
<evidence type="ECO:0000259" key="8">
    <source>
        <dbReference type="Pfam" id="PF00482"/>
    </source>
</evidence>
<organism evidence="9 10">
    <name type="scientific">Idiomarina seosinensis</name>
    <dbReference type="NCBI Taxonomy" id="281739"/>
    <lineage>
        <taxon>Bacteria</taxon>
        <taxon>Pseudomonadati</taxon>
        <taxon>Pseudomonadota</taxon>
        <taxon>Gammaproteobacteria</taxon>
        <taxon>Alteromonadales</taxon>
        <taxon>Idiomarinaceae</taxon>
        <taxon>Idiomarina</taxon>
    </lineage>
</organism>
<evidence type="ECO:0000256" key="7">
    <source>
        <dbReference type="SAM" id="Phobius"/>
    </source>
</evidence>
<dbReference type="InterPro" id="IPR042094">
    <property type="entry name" value="T2SS_GspF_sf"/>
</dbReference>
<comment type="caution">
    <text evidence="9">The sequence shown here is derived from an EMBL/GenBank/DDBJ whole genome shotgun (WGS) entry which is preliminary data.</text>
</comment>
<dbReference type="Gene3D" id="1.20.81.30">
    <property type="entry name" value="Type II secretion system (T2SS), domain F"/>
    <property type="match status" value="1"/>
</dbReference>
<evidence type="ECO:0000313" key="10">
    <source>
        <dbReference type="Proteomes" id="UP000287908"/>
    </source>
</evidence>
<evidence type="ECO:0000256" key="6">
    <source>
        <dbReference type="ARBA" id="ARBA00023136"/>
    </source>
</evidence>
<dbReference type="GO" id="GO:0005886">
    <property type="term" value="C:plasma membrane"/>
    <property type="evidence" value="ECO:0007669"/>
    <property type="project" value="UniProtKB-SubCell"/>
</dbReference>
<keyword evidence="6 7" id="KW-0472">Membrane</keyword>
<keyword evidence="5 7" id="KW-1133">Transmembrane helix</keyword>
<comment type="similarity">
    <text evidence="2">Belongs to the GSP F family.</text>
</comment>
<dbReference type="AlphaFoldDB" id="A0A432ZGR1"/>
<accession>A0A432ZGR1</accession>
<keyword evidence="3" id="KW-1003">Cell membrane</keyword>
<feature type="transmembrane region" description="Helical" evidence="7">
    <location>
        <begin position="120"/>
        <end position="141"/>
    </location>
</feature>
<dbReference type="Proteomes" id="UP000287908">
    <property type="component" value="Unassembled WGS sequence"/>
</dbReference>
<dbReference type="Pfam" id="PF00482">
    <property type="entry name" value="T2SSF"/>
    <property type="match status" value="1"/>
</dbReference>
<protein>
    <recommendedName>
        <fullName evidence="8">Type II secretion system protein GspF domain-containing protein</fullName>
    </recommendedName>
</protein>